<evidence type="ECO:0000313" key="1">
    <source>
        <dbReference type="EMBL" id="KAF9649257.1"/>
    </source>
</evidence>
<reference evidence="1" key="1">
    <citation type="submission" date="2019-10" db="EMBL/GenBank/DDBJ databases">
        <authorList>
            <consortium name="DOE Joint Genome Institute"/>
            <person name="Kuo A."/>
            <person name="Miyauchi S."/>
            <person name="Kiss E."/>
            <person name="Drula E."/>
            <person name="Kohler A."/>
            <person name="Sanchez-Garcia M."/>
            <person name="Andreopoulos B."/>
            <person name="Barry K.W."/>
            <person name="Bonito G."/>
            <person name="Buee M."/>
            <person name="Carver A."/>
            <person name="Chen C."/>
            <person name="Cichocki N."/>
            <person name="Clum A."/>
            <person name="Culley D."/>
            <person name="Crous P.W."/>
            <person name="Fauchery L."/>
            <person name="Girlanda M."/>
            <person name="Hayes R."/>
            <person name="Keri Z."/>
            <person name="Labutti K."/>
            <person name="Lipzen A."/>
            <person name="Lombard V."/>
            <person name="Magnuson J."/>
            <person name="Maillard F."/>
            <person name="Morin E."/>
            <person name="Murat C."/>
            <person name="Nolan M."/>
            <person name="Ohm R."/>
            <person name="Pangilinan J."/>
            <person name="Pereira M."/>
            <person name="Perotto S."/>
            <person name="Peter M."/>
            <person name="Riley R."/>
            <person name="Sitrit Y."/>
            <person name="Stielow B."/>
            <person name="Szollosi G."/>
            <person name="Zifcakova L."/>
            <person name="Stursova M."/>
            <person name="Spatafora J.W."/>
            <person name="Tedersoo L."/>
            <person name="Vaario L.-M."/>
            <person name="Yamada A."/>
            <person name="Yan M."/>
            <person name="Wang P."/>
            <person name="Xu J."/>
            <person name="Bruns T."/>
            <person name="Baldrian P."/>
            <person name="Vilgalys R."/>
            <person name="Henrissat B."/>
            <person name="Grigoriev I.V."/>
            <person name="Hibbett D."/>
            <person name="Nagy L.G."/>
            <person name="Martin F.M."/>
        </authorList>
    </citation>
    <scope>NUCLEOTIDE SEQUENCE</scope>
    <source>
        <strain evidence="1">P2</strain>
    </source>
</reference>
<gene>
    <name evidence="1" type="ORF">BDM02DRAFT_3095065</name>
</gene>
<evidence type="ECO:0000313" key="2">
    <source>
        <dbReference type="Proteomes" id="UP000886501"/>
    </source>
</evidence>
<organism evidence="1 2">
    <name type="scientific">Thelephora ganbajun</name>
    <name type="common">Ganba fungus</name>
    <dbReference type="NCBI Taxonomy" id="370292"/>
    <lineage>
        <taxon>Eukaryota</taxon>
        <taxon>Fungi</taxon>
        <taxon>Dikarya</taxon>
        <taxon>Basidiomycota</taxon>
        <taxon>Agaricomycotina</taxon>
        <taxon>Agaricomycetes</taxon>
        <taxon>Thelephorales</taxon>
        <taxon>Thelephoraceae</taxon>
        <taxon>Thelephora</taxon>
    </lineage>
</organism>
<dbReference type="Proteomes" id="UP000886501">
    <property type="component" value="Unassembled WGS sequence"/>
</dbReference>
<comment type="caution">
    <text evidence="1">The sequence shown here is derived from an EMBL/GenBank/DDBJ whole genome shotgun (WGS) entry which is preliminary data.</text>
</comment>
<proteinExistence type="predicted"/>
<protein>
    <submittedName>
        <fullName evidence="1">Uncharacterized protein</fullName>
    </submittedName>
</protein>
<accession>A0ACB6ZI25</accession>
<name>A0ACB6ZI25_THEGA</name>
<dbReference type="EMBL" id="MU118000">
    <property type="protein sequence ID" value="KAF9649257.1"/>
    <property type="molecule type" value="Genomic_DNA"/>
</dbReference>
<sequence>MHTVARRKLASHSALFHHQRSLAATSGVGKISARELKYLRPASRQYSSLLSSSSSRARPRGLRPGQTLFRQIHARAISYSSIPRFVARAFRVPIAGATVGAGGLTYANYKYEELKQKSQAWINTARDTAADALDTASEGLKSLSAAASAVKLPPFEAPQFLKDLFSANEGSEGEGQHKSDAESSKSSGKPDGEDAAIAALVAATMSSPSDSDRTNSDLRQNGLMHLTRKLIEIRTMLLSIDQSDTLKLPSIVVIGSQSSGKSSVLEAIVGHEFLPKGNNMVTRRPIELTLIHTPDVKEEYGEFPALGLGKITDFSNIQRTLTDLNVAVPADEAVSNDPIDLRIYSSRVPDLTLIDLPGYIQITSMDQPDSLKEKIAGLCEKYIREPNIILAVCAADVDLANSPALRASRNVDLLGLRTIGVVTKMDLVSPEQGVAILSGNKYPLHLGYVGVVAKAPGKAHRRESATPVAHKAETDFFKTHKEFFGDASSPSGSGLMVGTDMLRRRLMDVLESSMASSLHGISNAVQLELEEARYQFKVQYNDRRISAESYVAETVDALKARFKEFTVQFRKPQIRSKLKEMLDEKVMDVLEQLYWSDKRAAELDALGADPRVKPEDVESYWRYKLEAASSLLTKSGVGRDSTLLVADGLRALIDSIAAREPFTFHPKAAERLIEFSHAILRDRIGVTSDSVENCIKPYKYEVEVDEREWEQGRTQAVDLFERELKMCESKLSEIRKKVGGSRRLSSLVGYVKRLEEEELERKQRRLAGVEDDAQSLDEATEKKKREADDYRYPPAQVLDARHAMLYSERSNALKLRLAALRSKRCKTGPNQDLLCPEAFLNVVAEKLAYTSAMFINIELLDQFFYQFPREIDSRLLYDLDRKEIVAFARENPAIRKHLDLQDRKDKLEEVMKQLNSLSTLRKDAVPTPRRHRGLFGNIF</sequence>
<keyword evidence="2" id="KW-1185">Reference proteome</keyword>
<reference evidence="1" key="2">
    <citation type="journal article" date="2020" name="Nat. Commun.">
        <title>Large-scale genome sequencing of mycorrhizal fungi provides insights into the early evolution of symbiotic traits.</title>
        <authorList>
            <person name="Miyauchi S."/>
            <person name="Kiss E."/>
            <person name="Kuo A."/>
            <person name="Drula E."/>
            <person name="Kohler A."/>
            <person name="Sanchez-Garcia M."/>
            <person name="Morin E."/>
            <person name="Andreopoulos B."/>
            <person name="Barry K.W."/>
            <person name="Bonito G."/>
            <person name="Buee M."/>
            <person name="Carver A."/>
            <person name="Chen C."/>
            <person name="Cichocki N."/>
            <person name="Clum A."/>
            <person name="Culley D."/>
            <person name="Crous P.W."/>
            <person name="Fauchery L."/>
            <person name="Girlanda M."/>
            <person name="Hayes R.D."/>
            <person name="Keri Z."/>
            <person name="LaButti K."/>
            <person name="Lipzen A."/>
            <person name="Lombard V."/>
            <person name="Magnuson J."/>
            <person name="Maillard F."/>
            <person name="Murat C."/>
            <person name="Nolan M."/>
            <person name="Ohm R.A."/>
            <person name="Pangilinan J."/>
            <person name="Pereira M.F."/>
            <person name="Perotto S."/>
            <person name="Peter M."/>
            <person name="Pfister S."/>
            <person name="Riley R."/>
            <person name="Sitrit Y."/>
            <person name="Stielow J.B."/>
            <person name="Szollosi G."/>
            <person name="Zifcakova L."/>
            <person name="Stursova M."/>
            <person name="Spatafora J.W."/>
            <person name="Tedersoo L."/>
            <person name="Vaario L.M."/>
            <person name="Yamada A."/>
            <person name="Yan M."/>
            <person name="Wang P."/>
            <person name="Xu J."/>
            <person name="Bruns T."/>
            <person name="Baldrian P."/>
            <person name="Vilgalys R."/>
            <person name="Dunand C."/>
            <person name="Henrissat B."/>
            <person name="Grigoriev I.V."/>
            <person name="Hibbett D."/>
            <person name="Nagy L.G."/>
            <person name="Martin F.M."/>
        </authorList>
    </citation>
    <scope>NUCLEOTIDE SEQUENCE</scope>
    <source>
        <strain evidence="1">P2</strain>
    </source>
</reference>